<accession>A0A1I6FPB9</accession>
<dbReference type="Gene3D" id="1.25.40.10">
    <property type="entry name" value="Tetratricopeptide repeat domain"/>
    <property type="match status" value="1"/>
</dbReference>
<dbReference type="InterPro" id="IPR006664">
    <property type="entry name" value="OMP_bac"/>
</dbReference>
<evidence type="ECO:0000313" key="8">
    <source>
        <dbReference type="Proteomes" id="UP000199534"/>
    </source>
</evidence>
<organism evidence="7 8">
    <name type="scientific">Robiginitalea myxolifaciens</name>
    <dbReference type="NCBI Taxonomy" id="400055"/>
    <lineage>
        <taxon>Bacteria</taxon>
        <taxon>Pseudomonadati</taxon>
        <taxon>Bacteroidota</taxon>
        <taxon>Flavobacteriia</taxon>
        <taxon>Flavobacteriales</taxon>
        <taxon>Flavobacteriaceae</taxon>
        <taxon>Robiginitalea</taxon>
    </lineage>
</organism>
<proteinExistence type="predicted"/>
<keyword evidence="5" id="KW-0732">Signal</keyword>
<dbReference type="InterPro" id="IPR011042">
    <property type="entry name" value="6-blade_b-propeller_TolB-like"/>
</dbReference>
<dbReference type="Gene3D" id="3.30.1330.60">
    <property type="entry name" value="OmpA-like domain"/>
    <property type="match status" value="1"/>
</dbReference>
<name>A0A1I6FPB9_9FLAO</name>
<feature type="chain" id="PRO_5011578829" evidence="5">
    <location>
        <begin position="25"/>
        <end position="648"/>
    </location>
</feature>
<comment type="subcellular location">
    <subcellularLocation>
        <location evidence="1">Cell outer membrane</location>
    </subcellularLocation>
</comment>
<dbReference type="STRING" id="400055.SAMN04490243_0302"/>
<feature type="signal peptide" evidence="5">
    <location>
        <begin position="1"/>
        <end position="24"/>
    </location>
</feature>
<dbReference type="PANTHER" id="PTHR30329:SF21">
    <property type="entry name" value="LIPOPROTEIN YIAD-RELATED"/>
    <property type="match status" value="1"/>
</dbReference>
<dbReference type="GO" id="GO:0009279">
    <property type="term" value="C:cell outer membrane"/>
    <property type="evidence" value="ECO:0007669"/>
    <property type="project" value="UniProtKB-SubCell"/>
</dbReference>
<protein>
    <submittedName>
        <fullName evidence="7">Outer membrane protein OmpA</fullName>
    </submittedName>
</protein>
<feature type="domain" description="OmpA-like" evidence="6">
    <location>
        <begin position="528"/>
        <end position="648"/>
    </location>
</feature>
<dbReference type="InterPro" id="IPR011659">
    <property type="entry name" value="WD40"/>
</dbReference>
<evidence type="ECO:0000256" key="3">
    <source>
        <dbReference type="ARBA" id="ARBA00023237"/>
    </source>
</evidence>
<dbReference type="SUPFAM" id="SSF48452">
    <property type="entry name" value="TPR-like"/>
    <property type="match status" value="1"/>
</dbReference>
<evidence type="ECO:0000256" key="5">
    <source>
        <dbReference type="SAM" id="SignalP"/>
    </source>
</evidence>
<evidence type="ECO:0000256" key="4">
    <source>
        <dbReference type="PROSITE-ProRule" id="PRU00473"/>
    </source>
</evidence>
<dbReference type="Gene3D" id="2.60.40.1120">
    <property type="entry name" value="Carboxypeptidase-like, regulatory domain"/>
    <property type="match status" value="1"/>
</dbReference>
<keyword evidence="8" id="KW-1185">Reference proteome</keyword>
<dbReference type="Pfam" id="PF13620">
    <property type="entry name" value="CarboxypepD_reg"/>
    <property type="match status" value="1"/>
</dbReference>
<keyword evidence="2 4" id="KW-0472">Membrane</keyword>
<evidence type="ECO:0000256" key="1">
    <source>
        <dbReference type="ARBA" id="ARBA00004442"/>
    </source>
</evidence>
<reference evidence="7 8" key="1">
    <citation type="submission" date="2016-10" db="EMBL/GenBank/DDBJ databases">
        <authorList>
            <person name="de Groot N.N."/>
        </authorList>
    </citation>
    <scope>NUCLEOTIDE SEQUENCE [LARGE SCALE GENOMIC DNA]</scope>
    <source>
        <strain evidence="7 8">DSM 21019</strain>
    </source>
</reference>
<dbReference type="Gene3D" id="2.120.10.30">
    <property type="entry name" value="TolB, C-terminal domain"/>
    <property type="match status" value="1"/>
</dbReference>
<dbReference type="InterPro" id="IPR006665">
    <property type="entry name" value="OmpA-like"/>
</dbReference>
<dbReference type="Proteomes" id="UP000199534">
    <property type="component" value="Unassembled WGS sequence"/>
</dbReference>
<dbReference type="InterPro" id="IPR008969">
    <property type="entry name" value="CarboxyPept-like_regulatory"/>
</dbReference>
<dbReference type="InterPro" id="IPR050330">
    <property type="entry name" value="Bact_OuterMem_StrucFunc"/>
</dbReference>
<dbReference type="AlphaFoldDB" id="A0A1I6FPB9"/>
<dbReference type="SUPFAM" id="SSF49464">
    <property type="entry name" value="Carboxypeptidase regulatory domain-like"/>
    <property type="match status" value="1"/>
</dbReference>
<dbReference type="InterPro" id="IPR011990">
    <property type="entry name" value="TPR-like_helical_dom_sf"/>
</dbReference>
<keyword evidence="3" id="KW-0998">Cell outer membrane</keyword>
<dbReference type="PRINTS" id="PR01021">
    <property type="entry name" value="OMPADOMAIN"/>
</dbReference>
<dbReference type="PROSITE" id="PS51123">
    <property type="entry name" value="OMPA_2"/>
    <property type="match status" value="1"/>
</dbReference>
<evidence type="ECO:0000256" key="2">
    <source>
        <dbReference type="ARBA" id="ARBA00023136"/>
    </source>
</evidence>
<sequence length="648" mass="72926">MVRHMKIKLSILVALAAGIFIAQGQQGRVNRANQNFESYSFKPAQDIYQKVLDRGYQSEDLLRKLGDTYYFNADYTQAAEIYGRLMEEYGPDLPPAYLFRYAQALKSVEDYQKAEEIMQRFAAVTRNDSRAIQFEAQGDYLAEIEENSGRYTPAPFQYNSEYADFAPAFYDGGLLFSSDRDTGNLARYRHTWNGQDFLDIYKIHTDSAQARVGKLDVVNSRYHESTTALSPDGSTLYFTRTNTLEGKKKGKDDQGITRLKIYRIQRNDSLGWGPLEELPINDDSFSVAHPAISPDGKFLYFASDRPGTMGESDIFRSRINEDGTFGEVENLGPKINTAGRETFPFISSDSILYFSSEGHPGLGGLDVFATKLAYLPYSGKVLNVGRPINSPADDFTYIIQGDTRIGYFASSRADGEGSDDIYSFVENRPLNFECIQLITGTVRDKVTNEVLPGATVRVIDENNQEVGSAITDREGNFELTLDCNRINFVRASREGYVPAEEYLEPSDGKPRIIDFYLEPETVTGGFGDDLFKLLQLSTIYFDFDKYEIRPDAEVELQKVIAAMEKYPSLKIKANSHTDSRGPDAYNRWLSQKRAEATVAYMISKGIPADRLTSEGFGESKLINGCEDGVSCSEAQHQENRRSEFIIQE</sequence>
<dbReference type="InterPro" id="IPR036737">
    <property type="entry name" value="OmpA-like_sf"/>
</dbReference>
<dbReference type="Pfam" id="PF07676">
    <property type="entry name" value="PD40"/>
    <property type="match status" value="3"/>
</dbReference>
<evidence type="ECO:0000313" key="7">
    <source>
        <dbReference type="EMBL" id="SFR31637.1"/>
    </source>
</evidence>
<dbReference type="Pfam" id="PF00691">
    <property type="entry name" value="OmpA"/>
    <property type="match status" value="1"/>
</dbReference>
<dbReference type="CDD" id="cd07185">
    <property type="entry name" value="OmpA_C-like"/>
    <property type="match status" value="1"/>
</dbReference>
<dbReference type="PANTHER" id="PTHR30329">
    <property type="entry name" value="STATOR ELEMENT OF FLAGELLAR MOTOR COMPLEX"/>
    <property type="match status" value="1"/>
</dbReference>
<dbReference type="SUPFAM" id="SSF82171">
    <property type="entry name" value="DPP6 N-terminal domain-like"/>
    <property type="match status" value="1"/>
</dbReference>
<dbReference type="EMBL" id="FOYQ01000001">
    <property type="protein sequence ID" value="SFR31637.1"/>
    <property type="molecule type" value="Genomic_DNA"/>
</dbReference>
<gene>
    <name evidence="7" type="ORF">SAMN04490243_0302</name>
</gene>
<dbReference type="SUPFAM" id="SSF103088">
    <property type="entry name" value="OmpA-like"/>
    <property type="match status" value="1"/>
</dbReference>
<evidence type="ECO:0000259" key="6">
    <source>
        <dbReference type="PROSITE" id="PS51123"/>
    </source>
</evidence>